<dbReference type="PANTHER" id="PTHR10662:SF22">
    <property type="entry name" value="NUCLEAR RNA EXPORT FACTOR 1"/>
    <property type="match status" value="1"/>
</dbReference>
<keyword evidence="3" id="KW-0813">Transport</keyword>
<dbReference type="SUPFAM" id="SSF46934">
    <property type="entry name" value="UBA-like"/>
    <property type="match status" value="1"/>
</dbReference>
<dbReference type="GO" id="GO:0005634">
    <property type="term" value="C:nucleus"/>
    <property type="evidence" value="ECO:0007669"/>
    <property type="project" value="UniProtKB-SubCell"/>
</dbReference>
<dbReference type="InterPro" id="IPR032710">
    <property type="entry name" value="NTF2-like_dom_sf"/>
</dbReference>
<dbReference type="PANTHER" id="PTHR10662">
    <property type="entry name" value="NUCLEAR RNA EXPORT FACTOR"/>
    <property type="match status" value="1"/>
</dbReference>
<dbReference type="GO" id="GO:0003723">
    <property type="term" value="F:RNA binding"/>
    <property type="evidence" value="ECO:0007669"/>
    <property type="project" value="TreeGrafter"/>
</dbReference>
<keyword evidence="5" id="KW-0539">Nucleus</keyword>
<dbReference type="InterPro" id="IPR009060">
    <property type="entry name" value="UBA-like_sf"/>
</dbReference>
<evidence type="ECO:0000256" key="1">
    <source>
        <dbReference type="ARBA" id="ARBA00004123"/>
    </source>
</evidence>
<evidence type="ECO:0000259" key="7">
    <source>
        <dbReference type="PROSITE" id="PS50177"/>
    </source>
</evidence>
<dbReference type="InterPro" id="IPR018222">
    <property type="entry name" value="Nuclear_transport_factor_2_euk"/>
</dbReference>
<dbReference type="PROSITE" id="PS50177">
    <property type="entry name" value="NTF2_DOMAIN"/>
    <property type="match status" value="1"/>
</dbReference>
<evidence type="ECO:0000313" key="8">
    <source>
        <dbReference type="EMBL" id="JAT82875.1"/>
    </source>
</evidence>
<dbReference type="InterPro" id="IPR030217">
    <property type="entry name" value="NXF_fam"/>
</dbReference>
<dbReference type="EMBL" id="GDQN01008179">
    <property type="protein sequence ID" value="JAT82875.1"/>
    <property type="molecule type" value="Transcribed_RNA"/>
</dbReference>
<dbReference type="Gene3D" id="3.80.10.10">
    <property type="entry name" value="Ribonuclease Inhibitor"/>
    <property type="match status" value="1"/>
</dbReference>
<dbReference type="InterPro" id="IPR057125">
    <property type="entry name" value="NXF1/2/3/5-like_LRR"/>
</dbReference>
<evidence type="ECO:0000256" key="6">
    <source>
        <dbReference type="SAM" id="MobiDB-lite"/>
    </source>
</evidence>
<dbReference type="Pfam" id="PF24048">
    <property type="entry name" value="LRR_NXF1-5"/>
    <property type="match status" value="1"/>
</dbReference>
<protein>
    <recommendedName>
        <fullName evidence="7">NTF2 domain-containing protein</fullName>
    </recommendedName>
</protein>
<dbReference type="PROSITE" id="PS51450">
    <property type="entry name" value="LRR"/>
    <property type="match status" value="2"/>
</dbReference>
<feature type="domain" description="NTF2" evidence="7">
    <location>
        <begin position="420"/>
        <end position="569"/>
    </location>
</feature>
<dbReference type="AlphaFoldDB" id="A0A1E1W7F0"/>
<evidence type="ECO:0000256" key="3">
    <source>
        <dbReference type="ARBA" id="ARBA00022448"/>
    </source>
</evidence>
<evidence type="ECO:0000256" key="2">
    <source>
        <dbReference type="ARBA" id="ARBA00009285"/>
    </source>
</evidence>
<dbReference type="InterPro" id="IPR032675">
    <property type="entry name" value="LRR_dom_sf"/>
</dbReference>
<dbReference type="Pfam" id="PF22602">
    <property type="entry name" value="NXF_NTF2"/>
    <property type="match status" value="1"/>
</dbReference>
<accession>A0A1E1W7F0</accession>
<dbReference type="Gene3D" id="1.10.8.10">
    <property type="entry name" value="DNA helicase RuvA subunit, C-terminal domain"/>
    <property type="match status" value="1"/>
</dbReference>
<sequence>TPNQPQPTPNQPQPTPNQPQPTPPPEKRGQYSPSDTYDDSWQGEQEQDADGSESLESGQKRQSAFDRLGPLSQPKKPKLTINLLCSKDESVREVLDTTEEEDAYVPVHLRKDIIESKDETVIKYLPYWPWKKNIAYKNVTARVSKTAMILEQEQMEEAYEKDNAFIQVSVKGYPSHWKKEHVLDAVLDAVRGKNFIPCFTEFTPEVCKFLVLRCRPALLSIHKMGFYIRKDEVELAITISLTDKSLKHIDFIPRLVLRKQLAYGYDGERKLSLKEFTCRSDISHFIYFPLNRIVNQTELIQLQSTIAWDFLTDLDLSHNKITSIEGFELQKTTPKLKHLDLSYNYLETIPVLLSCREVALRSLKLEGNPLCMDYIDPYHYVRVVKMIFPGLVELDGVKIHLKGDLPVTKRNYCPTEAVDIATKFLEVFFPLLECQFEERLRIEELYHPNAVLTVSYRYSLRYSSLHRKFRNIFLRARMFDEGDEEAVEGAPAIARLIGNWPALQHDPATFTVDVMHHSESSTILRVGGVLKLTSETLAEDEHLLAFTRTLVLTTKNGAEYKIRNEMVYWDEPCKELANISFQFNAVRVRTKRLSLKFDTIPDDDLKEKLVDIFMKITEADKKISERCLESKEWDLKSALEYFMKLVKMNELDVLNKEVAET</sequence>
<reference evidence="8" key="1">
    <citation type="submission" date="2015-09" db="EMBL/GenBank/DDBJ databases">
        <title>De novo assembly of Pectinophora gossypiella (Pink Bollworm) gut transcriptome.</title>
        <authorList>
            <person name="Tassone E.E."/>
        </authorList>
    </citation>
    <scope>NUCLEOTIDE SEQUENCE</scope>
</reference>
<dbReference type="SUPFAM" id="SSF52058">
    <property type="entry name" value="L domain-like"/>
    <property type="match status" value="1"/>
</dbReference>
<evidence type="ECO:0000256" key="5">
    <source>
        <dbReference type="ARBA" id="ARBA00023242"/>
    </source>
</evidence>
<evidence type="ECO:0000256" key="4">
    <source>
        <dbReference type="ARBA" id="ARBA00022816"/>
    </source>
</evidence>
<comment type="subcellular location">
    <subcellularLocation>
        <location evidence="1">Nucleus</location>
    </subcellularLocation>
</comment>
<comment type="similarity">
    <text evidence="2">Belongs to the NXF family.</text>
</comment>
<dbReference type="InterPro" id="IPR001611">
    <property type="entry name" value="Leu-rich_rpt"/>
</dbReference>
<name>A0A1E1W7F0_PECGO</name>
<organism evidence="8">
    <name type="scientific">Pectinophora gossypiella</name>
    <name type="common">Cotton pink bollworm</name>
    <name type="synonym">Depressaria gossypiella</name>
    <dbReference type="NCBI Taxonomy" id="13191"/>
    <lineage>
        <taxon>Eukaryota</taxon>
        <taxon>Metazoa</taxon>
        <taxon>Ecdysozoa</taxon>
        <taxon>Arthropoda</taxon>
        <taxon>Hexapoda</taxon>
        <taxon>Insecta</taxon>
        <taxon>Pterygota</taxon>
        <taxon>Neoptera</taxon>
        <taxon>Endopterygota</taxon>
        <taxon>Lepidoptera</taxon>
        <taxon>Glossata</taxon>
        <taxon>Ditrysia</taxon>
        <taxon>Gelechioidea</taxon>
        <taxon>Gelechiidae</taxon>
        <taxon>Apatetrinae</taxon>
        <taxon>Pectinophora</taxon>
    </lineage>
</organism>
<dbReference type="GO" id="GO:0016973">
    <property type="term" value="P:poly(A)+ mRNA export from nucleus"/>
    <property type="evidence" value="ECO:0007669"/>
    <property type="project" value="TreeGrafter"/>
</dbReference>
<dbReference type="InterPro" id="IPR002075">
    <property type="entry name" value="NTF2_dom"/>
</dbReference>
<dbReference type="SUPFAM" id="SSF54427">
    <property type="entry name" value="NTF2-like"/>
    <property type="match status" value="1"/>
</dbReference>
<dbReference type="Gene3D" id="3.10.450.50">
    <property type="match status" value="1"/>
</dbReference>
<proteinExistence type="inferred from homology"/>
<dbReference type="OrthoDB" id="25872at2759"/>
<feature type="non-terminal residue" evidence="8">
    <location>
        <position position="1"/>
    </location>
</feature>
<gene>
    <name evidence="8" type="ORF">g.6796</name>
</gene>
<feature type="region of interest" description="Disordered" evidence="6">
    <location>
        <begin position="1"/>
        <end position="61"/>
    </location>
</feature>
<keyword evidence="4" id="KW-0509">mRNA transport</keyword>
<feature type="compositionally biased region" description="Pro residues" evidence="6">
    <location>
        <begin position="1"/>
        <end position="24"/>
    </location>
</feature>